<keyword evidence="7" id="KW-1185">Reference proteome</keyword>
<protein>
    <submittedName>
        <fullName evidence="6">LysR family transcriptional regulator</fullName>
    </submittedName>
</protein>
<dbReference type="AlphaFoldDB" id="A0A142JQU1"/>
<dbReference type="GO" id="GO:0005829">
    <property type="term" value="C:cytosol"/>
    <property type="evidence" value="ECO:0007669"/>
    <property type="project" value="TreeGrafter"/>
</dbReference>
<comment type="similarity">
    <text evidence="1">Belongs to the LysR transcriptional regulatory family.</text>
</comment>
<dbReference type="InterPro" id="IPR005119">
    <property type="entry name" value="LysR_subst-bd"/>
</dbReference>
<dbReference type="PRINTS" id="PR00039">
    <property type="entry name" value="HTHLYSR"/>
</dbReference>
<dbReference type="PANTHER" id="PTHR30419">
    <property type="entry name" value="HTH-TYPE TRANSCRIPTIONAL REGULATOR YBHD"/>
    <property type="match status" value="1"/>
</dbReference>
<reference evidence="6 7" key="1">
    <citation type="submission" date="2016-03" db="EMBL/GenBank/DDBJ databases">
        <title>Complete genome sequence of a novel chlorpyrifos degrading bacterium, Cupriavidus nantongensis sp. X1.</title>
        <authorList>
            <person name="Fang L."/>
        </authorList>
    </citation>
    <scope>NUCLEOTIDE SEQUENCE [LARGE SCALE GENOMIC DNA]</scope>
    <source>
        <strain evidence="6 7">X1</strain>
    </source>
</reference>
<dbReference type="CDD" id="cd08435">
    <property type="entry name" value="PBP2_GbpR"/>
    <property type="match status" value="1"/>
</dbReference>
<dbReference type="Proteomes" id="UP000075238">
    <property type="component" value="Chromosome 2"/>
</dbReference>
<keyword evidence="3" id="KW-0238">DNA-binding</keyword>
<dbReference type="Pfam" id="PF03466">
    <property type="entry name" value="LysR_substrate"/>
    <property type="match status" value="1"/>
</dbReference>
<dbReference type="Pfam" id="PF00126">
    <property type="entry name" value="HTH_1"/>
    <property type="match status" value="1"/>
</dbReference>
<dbReference type="Gene3D" id="1.10.10.10">
    <property type="entry name" value="Winged helix-like DNA-binding domain superfamily/Winged helix DNA-binding domain"/>
    <property type="match status" value="1"/>
</dbReference>
<proteinExistence type="inferred from homology"/>
<dbReference type="InterPro" id="IPR036388">
    <property type="entry name" value="WH-like_DNA-bd_sf"/>
</dbReference>
<dbReference type="InterPro" id="IPR050950">
    <property type="entry name" value="HTH-type_LysR_regulators"/>
</dbReference>
<evidence type="ECO:0000256" key="1">
    <source>
        <dbReference type="ARBA" id="ARBA00009437"/>
    </source>
</evidence>
<gene>
    <name evidence="6" type="ORF">A2G96_21650</name>
</gene>
<feature type="domain" description="HTH lysR-type" evidence="5">
    <location>
        <begin position="12"/>
        <end position="69"/>
    </location>
</feature>
<dbReference type="KEGG" id="cnan:A2G96_21650"/>
<dbReference type="PANTHER" id="PTHR30419:SF8">
    <property type="entry name" value="NITROGEN ASSIMILATION TRANSCRIPTIONAL ACTIVATOR-RELATED"/>
    <property type="match status" value="1"/>
</dbReference>
<organism evidence="6 7">
    <name type="scientific">Cupriavidus nantongensis</name>
    <dbReference type="NCBI Taxonomy" id="1796606"/>
    <lineage>
        <taxon>Bacteria</taxon>
        <taxon>Pseudomonadati</taxon>
        <taxon>Pseudomonadota</taxon>
        <taxon>Betaproteobacteria</taxon>
        <taxon>Burkholderiales</taxon>
        <taxon>Burkholderiaceae</taxon>
        <taxon>Cupriavidus</taxon>
    </lineage>
</organism>
<evidence type="ECO:0000256" key="2">
    <source>
        <dbReference type="ARBA" id="ARBA00023015"/>
    </source>
</evidence>
<accession>A0A142JQU1</accession>
<dbReference type="PROSITE" id="PS50931">
    <property type="entry name" value="HTH_LYSR"/>
    <property type="match status" value="1"/>
</dbReference>
<dbReference type="InterPro" id="IPR000847">
    <property type="entry name" value="LysR_HTH_N"/>
</dbReference>
<evidence type="ECO:0000259" key="5">
    <source>
        <dbReference type="PROSITE" id="PS50931"/>
    </source>
</evidence>
<dbReference type="SUPFAM" id="SSF46785">
    <property type="entry name" value="Winged helix' DNA-binding domain"/>
    <property type="match status" value="1"/>
</dbReference>
<evidence type="ECO:0000256" key="3">
    <source>
        <dbReference type="ARBA" id="ARBA00023125"/>
    </source>
</evidence>
<keyword evidence="4" id="KW-0804">Transcription</keyword>
<dbReference type="OrthoDB" id="5914299at2"/>
<dbReference type="InterPro" id="IPR037405">
    <property type="entry name" value="GbpR_PBP2"/>
</dbReference>
<keyword evidence="2" id="KW-0805">Transcription regulation</keyword>
<dbReference type="GO" id="GO:0003700">
    <property type="term" value="F:DNA-binding transcription factor activity"/>
    <property type="evidence" value="ECO:0007669"/>
    <property type="project" value="InterPro"/>
</dbReference>
<dbReference type="RefSeq" id="WP_062802302.1">
    <property type="nucleotide sequence ID" value="NZ_CP014845.1"/>
</dbReference>
<dbReference type="GO" id="GO:0003677">
    <property type="term" value="F:DNA binding"/>
    <property type="evidence" value="ECO:0007669"/>
    <property type="project" value="UniProtKB-KW"/>
</dbReference>
<sequence length="308" mass="33774">MIPPVSTLHGRLKMQHLRLLLAVEERGSLRQAAEALTLTQPAVSKMLQDMEDLLGVPLFERHARGLRPTRFGLAATRYARLVFADMGGLRDELVALESGKIGRVRVGAVMAPTPGLLADVIRQLNRDHPRLEVAVHVETSDVLMPQLERDQLDLVLGRVPDGWDSSGLEFEQLGDEGLAIVVGPQHPLARRRKLSFAELTRYPWIMQPRPSPMRALIDRSFEDAGVPAPPSTIETAAVLMTTSLLADSELIAVLPESVAAYYGRLGALAVLPLPLPRKLGPYGIVTRRGRPPTASMSLLIDALRARSR</sequence>
<dbReference type="STRING" id="1796606.A2G96_21650"/>
<dbReference type="EMBL" id="CP014845">
    <property type="protein sequence ID" value="AMR80453.1"/>
    <property type="molecule type" value="Genomic_DNA"/>
</dbReference>
<evidence type="ECO:0000256" key="4">
    <source>
        <dbReference type="ARBA" id="ARBA00023163"/>
    </source>
</evidence>
<evidence type="ECO:0000313" key="7">
    <source>
        <dbReference type="Proteomes" id="UP000075238"/>
    </source>
</evidence>
<dbReference type="Gene3D" id="3.40.190.290">
    <property type="match status" value="1"/>
</dbReference>
<name>A0A142JQU1_9BURK</name>
<dbReference type="SUPFAM" id="SSF53850">
    <property type="entry name" value="Periplasmic binding protein-like II"/>
    <property type="match status" value="1"/>
</dbReference>
<evidence type="ECO:0000313" key="6">
    <source>
        <dbReference type="EMBL" id="AMR80453.1"/>
    </source>
</evidence>
<dbReference type="InterPro" id="IPR036390">
    <property type="entry name" value="WH_DNA-bd_sf"/>
</dbReference>